<dbReference type="AlphaFoldDB" id="A0A1T4U010"/>
<evidence type="ECO:0000256" key="2">
    <source>
        <dbReference type="ARBA" id="ARBA00023125"/>
    </source>
</evidence>
<dbReference type="InterPro" id="IPR046335">
    <property type="entry name" value="LacI/GalR-like_sensor"/>
</dbReference>
<organism evidence="5 6">
    <name type="scientific">Enterovibrio nigricans DSM 22720</name>
    <dbReference type="NCBI Taxonomy" id="1121868"/>
    <lineage>
        <taxon>Bacteria</taxon>
        <taxon>Pseudomonadati</taxon>
        <taxon>Pseudomonadota</taxon>
        <taxon>Gammaproteobacteria</taxon>
        <taxon>Vibrionales</taxon>
        <taxon>Vibrionaceae</taxon>
        <taxon>Enterovibrio</taxon>
    </lineage>
</organism>
<keyword evidence="1" id="KW-0805">Transcription regulation</keyword>
<proteinExistence type="predicted"/>
<sequence length="134" mass="14361">MNEAGLTVPANYFQSSSSSRSGGQEATARLLSLAQEVTAIVCFTDVVAYGVYAALYEAGKEPGKDISVIGFDDLEDSRLVHPSLSTVRVKGEDIAREACYLLQRLLASQQTPNKILVGVELVQRLSTQAPKSAL</sequence>
<evidence type="ECO:0000256" key="1">
    <source>
        <dbReference type="ARBA" id="ARBA00023015"/>
    </source>
</evidence>
<reference evidence="6" key="1">
    <citation type="submission" date="2017-02" db="EMBL/GenBank/DDBJ databases">
        <authorList>
            <person name="Varghese N."/>
            <person name="Submissions S."/>
        </authorList>
    </citation>
    <scope>NUCLEOTIDE SEQUENCE [LARGE SCALE GENOMIC DNA]</scope>
    <source>
        <strain evidence="6">DSM 22720</strain>
    </source>
</reference>
<dbReference type="PANTHER" id="PTHR30146:SF109">
    <property type="entry name" value="HTH-TYPE TRANSCRIPTIONAL REGULATOR GALS"/>
    <property type="match status" value="1"/>
</dbReference>
<evidence type="ECO:0000313" key="6">
    <source>
        <dbReference type="Proteomes" id="UP000190162"/>
    </source>
</evidence>
<keyword evidence="3" id="KW-0804">Transcription</keyword>
<dbReference type="GO" id="GO:0003700">
    <property type="term" value="F:DNA-binding transcription factor activity"/>
    <property type="evidence" value="ECO:0007669"/>
    <property type="project" value="TreeGrafter"/>
</dbReference>
<feature type="domain" description="Transcriptional regulator LacI/GalR-like sensor" evidence="4">
    <location>
        <begin position="3"/>
        <end position="127"/>
    </location>
</feature>
<name>A0A1T4U010_9GAMM</name>
<dbReference type="Gene3D" id="3.40.50.2300">
    <property type="match status" value="1"/>
</dbReference>
<evidence type="ECO:0000313" key="5">
    <source>
        <dbReference type="EMBL" id="SKA45871.1"/>
    </source>
</evidence>
<dbReference type="Pfam" id="PF13377">
    <property type="entry name" value="Peripla_BP_3"/>
    <property type="match status" value="1"/>
</dbReference>
<dbReference type="Proteomes" id="UP000190162">
    <property type="component" value="Unassembled WGS sequence"/>
</dbReference>
<protein>
    <submittedName>
        <fullName evidence="5">Substrate-binding protein-like domain-containing protein</fullName>
    </submittedName>
</protein>
<evidence type="ECO:0000259" key="4">
    <source>
        <dbReference type="Pfam" id="PF13377"/>
    </source>
</evidence>
<accession>A0A1T4U010</accession>
<dbReference type="SUPFAM" id="SSF53822">
    <property type="entry name" value="Periplasmic binding protein-like I"/>
    <property type="match status" value="1"/>
</dbReference>
<gene>
    <name evidence="5" type="ORF">SAMN02745132_00450</name>
</gene>
<dbReference type="InterPro" id="IPR028082">
    <property type="entry name" value="Peripla_BP_I"/>
</dbReference>
<keyword evidence="2" id="KW-0238">DNA-binding</keyword>
<dbReference type="GO" id="GO:0000976">
    <property type="term" value="F:transcription cis-regulatory region binding"/>
    <property type="evidence" value="ECO:0007669"/>
    <property type="project" value="TreeGrafter"/>
</dbReference>
<dbReference type="EMBL" id="FUXU01000003">
    <property type="protein sequence ID" value="SKA45871.1"/>
    <property type="molecule type" value="Genomic_DNA"/>
</dbReference>
<keyword evidence="6" id="KW-1185">Reference proteome</keyword>
<evidence type="ECO:0000256" key="3">
    <source>
        <dbReference type="ARBA" id="ARBA00023163"/>
    </source>
</evidence>
<dbReference type="PANTHER" id="PTHR30146">
    <property type="entry name" value="LACI-RELATED TRANSCRIPTIONAL REPRESSOR"/>
    <property type="match status" value="1"/>
</dbReference>